<dbReference type="RefSeq" id="WP_148455078.1">
    <property type="nucleotide sequence ID" value="NZ_VSDO01000004.1"/>
</dbReference>
<dbReference type="PANTHER" id="PTHR47271:SF2">
    <property type="entry name" value="ARGININE DEIMINASE"/>
    <property type="match status" value="1"/>
</dbReference>
<keyword evidence="2" id="KW-1185">Reference proteome</keyword>
<dbReference type="Pfam" id="PF19420">
    <property type="entry name" value="DDAH_eukar"/>
    <property type="match status" value="1"/>
</dbReference>
<evidence type="ECO:0000313" key="2">
    <source>
        <dbReference type="Proteomes" id="UP000325218"/>
    </source>
</evidence>
<sequence>MSSPFPVMSRKLVKEPFHDRKLLASIWGQPWGTDNPVGRIDRILMHRPGEEVLKLHGAAGRIESGPLLLNRIRGRGSQDGSGGPPNLDLLQRQHDGLTSALEKEGVRVVPLEGPADAWPEAMFTRDLGMVIPGGVVLSRFALYIRYGETRLAAQTLSRIGMPLLGSVQGHGFAEGGSFIMLDRRTAVIGRSERVNPEGIHQLRQILALQEIELLTVDLPASIIHLDEAFLMIDRNKALVNISLLPYWFLHELNRRHIELFHVDPRDPSLTINALALSPSKLLFSADGAYTMDLLSRHGIEVIPVEVSEITKMGGGIHCCTLPLIRAAVE</sequence>
<dbReference type="EMBL" id="VSDO01000004">
    <property type="protein sequence ID" value="TYA11341.1"/>
    <property type="molecule type" value="Genomic_DNA"/>
</dbReference>
<dbReference type="GO" id="GO:0016740">
    <property type="term" value="F:transferase activity"/>
    <property type="evidence" value="ECO:0007669"/>
    <property type="project" value="UniProtKB-KW"/>
</dbReference>
<dbReference type="Gene3D" id="3.75.10.10">
    <property type="entry name" value="L-arginine/glycine Amidinotransferase, Chain A"/>
    <property type="match status" value="1"/>
</dbReference>
<proteinExistence type="predicted"/>
<gene>
    <name evidence="1" type="ORF">FRY98_19485</name>
</gene>
<dbReference type="SUPFAM" id="SSF55909">
    <property type="entry name" value="Pentein"/>
    <property type="match status" value="1"/>
</dbReference>
<dbReference type="Proteomes" id="UP000325218">
    <property type="component" value="Unassembled WGS sequence"/>
</dbReference>
<name>A0A5D0CN76_9BACL</name>
<dbReference type="GO" id="GO:0016990">
    <property type="term" value="F:arginine deiminase activity"/>
    <property type="evidence" value="ECO:0007669"/>
    <property type="project" value="TreeGrafter"/>
</dbReference>
<comment type="caution">
    <text evidence="1">The sequence shown here is derived from an EMBL/GenBank/DDBJ whole genome shotgun (WGS) entry which is preliminary data.</text>
</comment>
<accession>A0A5D0CN76</accession>
<protein>
    <submittedName>
        <fullName evidence="1">Amidinotransferase</fullName>
    </submittedName>
</protein>
<dbReference type="AlphaFoldDB" id="A0A5D0CN76"/>
<organism evidence="1 2">
    <name type="scientific">Paenibacillus faecis</name>
    <dbReference type="NCBI Taxonomy" id="862114"/>
    <lineage>
        <taxon>Bacteria</taxon>
        <taxon>Bacillati</taxon>
        <taxon>Bacillota</taxon>
        <taxon>Bacilli</taxon>
        <taxon>Bacillales</taxon>
        <taxon>Paenibacillaceae</taxon>
        <taxon>Paenibacillus</taxon>
    </lineage>
</organism>
<evidence type="ECO:0000313" key="1">
    <source>
        <dbReference type="EMBL" id="TYA11341.1"/>
    </source>
</evidence>
<reference evidence="1 2" key="1">
    <citation type="submission" date="2019-08" db="EMBL/GenBank/DDBJ databases">
        <title>Genome sequencing of Paenibacillus faecis DSM 23593(T).</title>
        <authorList>
            <person name="Kook J.-K."/>
            <person name="Park S.-N."/>
            <person name="Lim Y.K."/>
        </authorList>
    </citation>
    <scope>NUCLEOTIDE SEQUENCE [LARGE SCALE GENOMIC DNA]</scope>
    <source>
        <strain evidence="1 2">DSM 23593</strain>
    </source>
</reference>
<keyword evidence="1" id="KW-0808">Transferase</keyword>
<dbReference type="PANTHER" id="PTHR47271">
    <property type="entry name" value="ARGININE DEIMINASE"/>
    <property type="match status" value="1"/>
</dbReference>
<dbReference type="GO" id="GO:0019546">
    <property type="term" value="P:L-arginine deiminase pathway"/>
    <property type="evidence" value="ECO:0007669"/>
    <property type="project" value="TreeGrafter"/>
</dbReference>
<dbReference type="OrthoDB" id="9807502at2"/>